<gene>
    <name evidence="2" type="ORF">SAMN05443287_101525</name>
</gene>
<keyword evidence="3" id="KW-1185">Reference proteome</keyword>
<dbReference type="EMBL" id="FNYV01000001">
    <property type="protein sequence ID" value="SEI62158.1"/>
    <property type="molecule type" value="Genomic_DNA"/>
</dbReference>
<name>A0A1H6S1W1_9ACTN</name>
<evidence type="ECO:0000313" key="2">
    <source>
        <dbReference type="EMBL" id="SEI62158.1"/>
    </source>
</evidence>
<dbReference type="RefSeq" id="WP_232521013.1">
    <property type="nucleotide sequence ID" value="NZ_BOPI01000021.1"/>
</dbReference>
<keyword evidence="1" id="KW-0812">Transmembrane</keyword>
<evidence type="ECO:0000313" key="3">
    <source>
        <dbReference type="Proteomes" id="UP000198707"/>
    </source>
</evidence>
<evidence type="ECO:0000256" key="1">
    <source>
        <dbReference type="SAM" id="Phobius"/>
    </source>
</evidence>
<keyword evidence="1" id="KW-1133">Transmembrane helix</keyword>
<keyword evidence="1" id="KW-0472">Membrane</keyword>
<dbReference type="AlphaFoldDB" id="A0A1H6S1W1"/>
<organism evidence="2 3">
    <name type="scientific">Micromonospora phaseoli</name>
    <dbReference type="NCBI Taxonomy" id="1144548"/>
    <lineage>
        <taxon>Bacteria</taxon>
        <taxon>Bacillati</taxon>
        <taxon>Actinomycetota</taxon>
        <taxon>Actinomycetes</taxon>
        <taxon>Micromonosporales</taxon>
        <taxon>Micromonosporaceae</taxon>
        <taxon>Micromonospora</taxon>
    </lineage>
</organism>
<sequence length="71" mass="7689">MSLTKAGRILPWAVVVGSVLLAGGWMLESTHYLGDAVILIGVPVATVWAIYALYRILALLCAAWQAVRKNH</sequence>
<accession>A0A1H6S1W1</accession>
<reference evidence="3" key="1">
    <citation type="submission" date="2016-10" db="EMBL/GenBank/DDBJ databases">
        <authorList>
            <person name="Varghese N."/>
            <person name="Submissions S."/>
        </authorList>
    </citation>
    <scope>NUCLEOTIDE SEQUENCE [LARGE SCALE GENOMIC DNA]</scope>
    <source>
        <strain evidence="3">CGMCC 4.7038</strain>
    </source>
</reference>
<feature type="transmembrane region" description="Helical" evidence="1">
    <location>
        <begin position="47"/>
        <end position="67"/>
    </location>
</feature>
<protein>
    <submittedName>
        <fullName evidence="2">Uncharacterized protein</fullName>
    </submittedName>
</protein>
<feature type="transmembrane region" description="Helical" evidence="1">
    <location>
        <begin position="9"/>
        <end position="27"/>
    </location>
</feature>
<proteinExistence type="predicted"/>
<dbReference type="Proteomes" id="UP000198707">
    <property type="component" value="Unassembled WGS sequence"/>
</dbReference>